<gene>
    <name evidence="1" type="ORF">PDIGIT_LOCUS14488</name>
</gene>
<name>A0A9W4UUB2_9PLEO</name>
<dbReference type="SUPFAM" id="SSF56112">
    <property type="entry name" value="Protein kinase-like (PK-like)"/>
    <property type="match status" value="1"/>
</dbReference>
<dbReference type="PANTHER" id="PTHR21310:SF58">
    <property type="entry name" value="AMINOGLYCOSIDE PHOSPHOTRANSFERASE DOMAIN-CONTAINING PROTEIN"/>
    <property type="match status" value="1"/>
</dbReference>
<protein>
    <recommendedName>
        <fullName evidence="3">Aminoglycoside phosphotransferase domain-containing protein</fullName>
    </recommendedName>
</protein>
<dbReference type="AlphaFoldDB" id="A0A9W4UUB2"/>
<evidence type="ECO:0008006" key="3">
    <source>
        <dbReference type="Google" id="ProtNLM"/>
    </source>
</evidence>
<proteinExistence type="predicted"/>
<dbReference type="Gene3D" id="3.90.1200.10">
    <property type="match status" value="1"/>
</dbReference>
<keyword evidence="2" id="KW-1185">Reference proteome</keyword>
<evidence type="ECO:0000313" key="1">
    <source>
        <dbReference type="EMBL" id="CAI6341292.1"/>
    </source>
</evidence>
<evidence type="ECO:0000313" key="2">
    <source>
        <dbReference type="Proteomes" id="UP001152607"/>
    </source>
</evidence>
<comment type="caution">
    <text evidence="1">The sequence shown here is derived from an EMBL/GenBank/DDBJ whole genome shotgun (WGS) entry which is preliminary data.</text>
</comment>
<reference evidence="1" key="1">
    <citation type="submission" date="2023-01" db="EMBL/GenBank/DDBJ databases">
        <authorList>
            <person name="Van Ghelder C."/>
            <person name="Rancurel C."/>
        </authorList>
    </citation>
    <scope>NUCLEOTIDE SEQUENCE</scope>
    <source>
        <strain evidence="1">CNCM I-4278</strain>
    </source>
</reference>
<accession>A0A9W4UUB2</accession>
<dbReference type="Proteomes" id="UP001152607">
    <property type="component" value="Unassembled WGS sequence"/>
</dbReference>
<dbReference type="PANTHER" id="PTHR21310">
    <property type="entry name" value="AMINOGLYCOSIDE PHOSPHOTRANSFERASE-RELATED-RELATED"/>
    <property type="match status" value="1"/>
</dbReference>
<dbReference type="InterPro" id="IPR051678">
    <property type="entry name" value="AGP_Transferase"/>
</dbReference>
<organism evidence="1 2">
    <name type="scientific">Periconia digitata</name>
    <dbReference type="NCBI Taxonomy" id="1303443"/>
    <lineage>
        <taxon>Eukaryota</taxon>
        <taxon>Fungi</taxon>
        <taxon>Dikarya</taxon>
        <taxon>Ascomycota</taxon>
        <taxon>Pezizomycotina</taxon>
        <taxon>Dothideomycetes</taxon>
        <taxon>Pleosporomycetidae</taxon>
        <taxon>Pleosporales</taxon>
        <taxon>Massarineae</taxon>
        <taxon>Periconiaceae</taxon>
        <taxon>Periconia</taxon>
    </lineage>
</organism>
<dbReference type="EMBL" id="CAOQHR010000011">
    <property type="protein sequence ID" value="CAI6341292.1"/>
    <property type="molecule type" value="Genomic_DNA"/>
</dbReference>
<dbReference type="OrthoDB" id="4177236at2759"/>
<sequence>MPDKVNLIEGMRPVTHDHLREARVIANQVTLSQLTSMVKNNSAADISDLLKRESTSYPDLVGSLATSFASGSNDTTINSDPLPSVATGLLDLPVEVSAITVIQSLSPSILTLVNADQGYEGDQEYLSTDMAVILNQIIRGGEILFQLHNAFVISIGHGHVVKIATSLDPNHIENTQYLTTHIPELPIPRCLGALRSGQWTYSFMSQALGVTLESVWPELSTAQKISVQEQLGNHLQLLRSQPHLKSESEVYLGSFVSGVCKDSRRMQRVSSKPVRTEADFNDFLFYAPRKTVTPWVERIRSVMRDDHRIVMTHGDLHPRNIMVILETAKSSTSEEKTTQTRESVVRVSSILDWETAGWYPEYWEFIKAMNTIGARGPLSDWSDFLPTKAIGCFPVEYSLDHLLDQWLG</sequence>
<dbReference type="InterPro" id="IPR011009">
    <property type="entry name" value="Kinase-like_dom_sf"/>
</dbReference>